<dbReference type="AlphaFoldDB" id="A0A1A0H4P6"/>
<evidence type="ECO:0000256" key="5">
    <source>
        <dbReference type="SAM" id="MobiDB-lite"/>
    </source>
</evidence>
<keyword evidence="3" id="KW-0862">Zinc</keyword>
<comment type="caution">
    <text evidence="7">The sequence shown here is derived from an EMBL/GenBank/DDBJ whole genome shotgun (WGS) entry which is preliminary data.</text>
</comment>
<feature type="domain" description="GRF-type" evidence="6">
    <location>
        <begin position="342"/>
        <end position="385"/>
    </location>
</feature>
<evidence type="ECO:0000256" key="2">
    <source>
        <dbReference type="ARBA" id="ARBA00022771"/>
    </source>
</evidence>
<dbReference type="GO" id="GO:0051213">
    <property type="term" value="F:dioxygenase activity"/>
    <property type="evidence" value="ECO:0007669"/>
    <property type="project" value="InterPro"/>
</dbReference>
<name>A0A1A0H4P6_9ASCO</name>
<dbReference type="InterPro" id="IPR037151">
    <property type="entry name" value="AlkB-like_sf"/>
</dbReference>
<evidence type="ECO:0000256" key="3">
    <source>
        <dbReference type="ARBA" id="ARBA00022833"/>
    </source>
</evidence>
<evidence type="ECO:0000256" key="4">
    <source>
        <dbReference type="PROSITE-ProRule" id="PRU01343"/>
    </source>
</evidence>
<feature type="compositionally biased region" description="Polar residues" evidence="5">
    <location>
        <begin position="70"/>
        <end position="84"/>
    </location>
</feature>
<dbReference type="GeneID" id="30029348"/>
<dbReference type="InterPro" id="IPR010666">
    <property type="entry name" value="Znf_GRF"/>
</dbReference>
<dbReference type="PANTHER" id="PTHR31212">
    <property type="entry name" value="ALPHA-KETOGLUTARATE-DEPENDENT DIOXYGENASE ALKB HOMOLOG 3"/>
    <property type="match status" value="1"/>
</dbReference>
<keyword evidence="8" id="KW-1185">Reference proteome</keyword>
<dbReference type="RefSeq" id="XP_018709584.1">
    <property type="nucleotide sequence ID" value="XM_018856372.1"/>
</dbReference>
<organism evidence="7 8">
    <name type="scientific">Metschnikowia bicuspidata var. bicuspidata NRRL YB-4993</name>
    <dbReference type="NCBI Taxonomy" id="869754"/>
    <lineage>
        <taxon>Eukaryota</taxon>
        <taxon>Fungi</taxon>
        <taxon>Dikarya</taxon>
        <taxon>Ascomycota</taxon>
        <taxon>Saccharomycotina</taxon>
        <taxon>Pichiomycetes</taxon>
        <taxon>Metschnikowiaceae</taxon>
        <taxon>Metschnikowia</taxon>
    </lineage>
</organism>
<dbReference type="Proteomes" id="UP000092555">
    <property type="component" value="Unassembled WGS sequence"/>
</dbReference>
<evidence type="ECO:0000313" key="8">
    <source>
        <dbReference type="Proteomes" id="UP000092555"/>
    </source>
</evidence>
<gene>
    <name evidence="7" type="ORF">METBIDRAFT_33667</name>
</gene>
<dbReference type="Pfam" id="PF13532">
    <property type="entry name" value="2OG-FeII_Oxy_2"/>
    <property type="match status" value="1"/>
</dbReference>
<dbReference type="EMBL" id="LXTC01000008">
    <property type="protein sequence ID" value="OBA19049.1"/>
    <property type="molecule type" value="Genomic_DNA"/>
</dbReference>
<dbReference type="InterPro" id="IPR027450">
    <property type="entry name" value="AlkB-like"/>
</dbReference>
<reference evidence="7 8" key="1">
    <citation type="submission" date="2016-05" db="EMBL/GenBank/DDBJ databases">
        <title>Comparative genomics of biotechnologically important yeasts.</title>
        <authorList>
            <consortium name="DOE Joint Genome Institute"/>
            <person name="Riley R."/>
            <person name="Haridas S."/>
            <person name="Wolfe K.H."/>
            <person name="Lopes M.R."/>
            <person name="Hittinger C.T."/>
            <person name="Goker M."/>
            <person name="Salamov A."/>
            <person name="Wisecaver J."/>
            <person name="Long T.M."/>
            <person name="Aerts A.L."/>
            <person name="Barry K."/>
            <person name="Choi C."/>
            <person name="Clum A."/>
            <person name="Coughlan A.Y."/>
            <person name="Deshpande S."/>
            <person name="Douglass A.P."/>
            <person name="Hanson S.J."/>
            <person name="Klenk H.-P."/>
            <person name="LaButti K."/>
            <person name="Lapidus A."/>
            <person name="Lindquist E."/>
            <person name="Lipzen A."/>
            <person name="Meier-kolthoff J.P."/>
            <person name="Ohm R.A."/>
            <person name="Otillar R.P."/>
            <person name="Pangilinan J."/>
            <person name="Peng Y."/>
            <person name="Rokas A."/>
            <person name="Rosa C.A."/>
            <person name="Scheuner C."/>
            <person name="Sibirny A.A."/>
            <person name="Slot J.C."/>
            <person name="Stielow J.B."/>
            <person name="Sun H."/>
            <person name="Kurtzman C.P."/>
            <person name="Blackwell M."/>
            <person name="Grigoriev I.V."/>
            <person name="Jeffries T.W."/>
        </authorList>
    </citation>
    <scope>NUCLEOTIDE SEQUENCE [LARGE SCALE GENOMIC DNA]</scope>
    <source>
        <strain evidence="7 8">NRRL YB-4993</strain>
    </source>
</reference>
<proteinExistence type="predicted"/>
<dbReference type="SUPFAM" id="SSF51197">
    <property type="entry name" value="Clavaminate synthase-like"/>
    <property type="match status" value="1"/>
</dbReference>
<dbReference type="Gene3D" id="2.60.120.590">
    <property type="entry name" value="Alpha-ketoglutarate-dependent dioxygenase AlkB-like"/>
    <property type="match status" value="1"/>
</dbReference>
<dbReference type="GO" id="GO:0008270">
    <property type="term" value="F:zinc ion binding"/>
    <property type="evidence" value="ECO:0007669"/>
    <property type="project" value="UniProtKB-KW"/>
</dbReference>
<dbReference type="PANTHER" id="PTHR31212:SF4">
    <property type="entry name" value="ALPHA-KETOGLUTARATE-DEPENDENT DIOXYGENASE ALKB HOMOLOG 3"/>
    <property type="match status" value="1"/>
</dbReference>
<feature type="region of interest" description="Disordered" evidence="5">
    <location>
        <begin position="39"/>
        <end position="95"/>
    </location>
</feature>
<dbReference type="PROSITE" id="PS51999">
    <property type="entry name" value="ZF_GRF"/>
    <property type="match status" value="1"/>
</dbReference>
<dbReference type="STRING" id="869754.A0A1A0H4P6"/>
<sequence>MDDLFEDKLLLLRLYYPAVAQEILKDFLTNCDGDLDATRSLIDGKPRPKKRQSSAQAALTKFTQKRPKPNSKNVFESDATSHSPKTAPAAHSGDRQNVRNVLPIITLNTPLDVDEHLSPYASLHLNFLPESISNRLVHDLVEKQEAFRSNKFHLFGNQCELNSSTGVFARPAAPYSQLVFNGLKMPKPFPYSKSMEEVSECVETFLNEKVIPQSQRLKWQLNEPWTNDFSVVNCYEKLQNNMDWHSDRLSHIGPHNYVASISLGTTRMFRLRNTYKERAPIYQIPLPHNSLFIMRPGCQEEFKHCVSPMLKAIDVHPVLGTTRFGITARCYTTFLIENLPRCKCDTKMVLRRSHKSLVNRGKYFWLCENVYQNKGCNSFYWCDFTNVEGNYTAKDDSNISIWIAPEDTDKLNYDKNFSINTET</sequence>
<dbReference type="OrthoDB" id="545910at2759"/>
<keyword evidence="1" id="KW-0479">Metal-binding</keyword>
<dbReference type="GO" id="GO:0006307">
    <property type="term" value="P:DNA alkylation repair"/>
    <property type="evidence" value="ECO:0007669"/>
    <property type="project" value="InterPro"/>
</dbReference>
<evidence type="ECO:0000256" key="1">
    <source>
        <dbReference type="ARBA" id="ARBA00022723"/>
    </source>
</evidence>
<evidence type="ECO:0000313" key="7">
    <source>
        <dbReference type="EMBL" id="OBA19049.1"/>
    </source>
</evidence>
<accession>A0A1A0H4P6</accession>
<keyword evidence="2 4" id="KW-0863">Zinc-finger</keyword>
<protein>
    <recommendedName>
        <fullName evidence="6">GRF-type domain-containing protein</fullName>
    </recommendedName>
</protein>
<dbReference type="InterPro" id="IPR032854">
    <property type="entry name" value="ALKBH3"/>
</dbReference>
<evidence type="ECO:0000259" key="6">
    <source>
        <dbReference type="PROSITE" id="PS51999"/>
    </source>
</evidence>